<evidence type="ECO:0000256" key="1">
    <source>
        <dbReference type="ARBA" id="ARBA00001946"/>
    </source>
</evidence>
<feature type="active site" evidence="10 11">
    <location>
        <position position="138"/>
    </location>
</feature>
<dbReference type="RefSeq" id="WP_022551978.1">
    <property type="nucleotide sequence ID" value="NC_022528.1"/>
</dbReference>
<evidence type="ECO:0000256" key="6">
    <source>
        <dbReference type="ARBA" id="ARBA00022842"/>
    </source>
</evidence>
<comment type="subunit">
    <text evidence="10">Homotetramer.</text>
</comment>
<comment type="similarity">
    <text evidence="3 10">Belongs to the PEPCase type 1 family.</text>
</comment>
<dbReference type="FunFam" id="1.20.1440.90:FF:000002">
    <property type="entry name" value="Phosphoenolpyruvate carboxylase"/>
    <property type="match status" value="1"/>
</dbReference>
<proteinExistence type="inferred from homology"/>
<dbReference type="GO" id="GO:0006099">
    <property type="term" value="P:tricarboxylic acid cycle"/>
    <property type="evidence" value="ECO:0007669"/>
    <property type="project" value="InterPro"/>
</dbReference>
<dbReference type="InterPro" id="IPR022805">
    <property type="entry name" value="PEP_COase_bac/pln-type"/>
</dbReference>
<dbReference type="STRING" id="28173.VIBNI_A3596"/>
<keyword evidence="6 10" id="KW-0460">Magnesium</keyword>
<evidence type="ECO:0000256" key="4">
    <source>
        <dbReference type="ARBA" id="ARBA00012305"/>
    </source>
</evidence>
<evidence type="ECO:0000256" key="3">
    <source>
        <dbReference type="ARBA" id="ARBA00008346"/>
    </source>
</evidence>
<dbReference type="PROSITE" id="PS00393">
    <property type="entry name" value="PEPCASE_2"/>
    <property type="match status" value="1"/>
</dbReference>
<dbReference type="Proteomes" id="UP000016895">
    <property type="component" value="Chromosome 1"/>
</dbReference>
<keyword evidence="14" id="KW-1185">Reference proteome</keyword>
<dbReference type="GO" id="GO:0006107">
    <property type="term" value="P:oxaloacetate metabolic process"/>
    <property type="evidence" value="ECO:0007669"/>
    <property type="project" value="UniProtKB-UniRule"/>
</dbReference>
<evidence type="ECO:0000313" key="13">
    <source>
        <dbReference type="EMBL" id="CCO59569.1"/>
    </source>
</evidence>
<comment type="cofactor">
    <cofactor evidence="1 10">
        <name>Mg(2+)</name>
        <dbReference type="ChEBI" id="CHEBI:18420"/>
    </cofactor>
</comment>
<feature type="active site" evidence="10 12">
    <location>
        <position position="544"/>
    </location>
</feature>
<evidence type="ECO:0000256" key="5">
    <source>
        <dbReference type="ARBA" id="ARBA00022419"/>
    </source>
</evidence>
<dbReference type="Gene3D" id="1.20.1440.90">
    <property type="entry name" value="Phosphoenolpyruvate/pyruvate domain"/>
    <property type="match status" value="1"/>
</dbReference>
<keyword evidence="7 10" id="KW-0456">Lyase</keyword>
<evidence type="ECO:0000256" key="10">
    <source>
        <dbReference type="HAMAP-Rule" id="MF_00595"/>
    </source>
</evidence>
<dbReference type="PROSITE" id="PS00781">
    <property type="entry name" value="PEPCASE_1"/>
    <property type="match status" value="1"/>
</dbReference>
<name>U4KHH5_9VIBR</name>
<evidence type="ECO:0000313" key="14">
    <source>
        <dbReference type="Proteomes" id="UP000016895"/>
    </source>
</evidence>
<dbReference type="AlphaFoldDB" id="U4KHH5"/>
<dbReference type="InterPro" id="IPR015813">
    <property type="entry name" value="Pyrv/PenolPyrv_kinase-like_dom"/>
</dbReference>
<dbReference type="PRINTS" id="PR00150">
    <property type="entry name" value="PEPCARBXLASE"/>
</dbReference>
<dbReference type="PANTHER" id="PTHR30523:SF6">
    <property type="entry name" value="PHOSPHOENOLPYRUVATE CARBOXYLASE"/>
    <property type="match status" value="1"/>
</dbReference>
<dbReference type="EC" id="4.1.1.31" evidence="4 10"/>
<organism evidence="13 14">
    <name type="scientific">Vibrio nigripulchritudo</name>
    <dbReference type="NCBI Taxonomy" id="28173"/>
    <lineage>
        <taxon>Bacteria</taxon>
        <taxon>Pseudomonadati</taxon>
        <taxon>Pseudomonadota</taxon>
        <taxon>Gammaproteobacteria</taxon>
        <taxon>Vibrionales</taxon>
        <taxon>Vibrionaceae</taxon>
        <taxon>Vibrio</taxon>
    </lineage>
</organism>
<dbReference type="SUPFAM" id="SSF51621">
    <property type="entry name" value="Phosphoenolpyruvate/pyruvate domain"/>
    <property type="match status" value="1"/>
</dbReference>
<dbReference type="InterPro" id="IPR018129">
    <property type="entry name" value="PEP_COase_Lys_AS"/>
</dbReference>
<dbReference type="eggNOG" id="COG2352">
    <property type="taxonomic scope" value="Bacteria"/>
</dbReference>
<dbReference type="InterPro" id="IPR033129">
    <property type="entry name" value="PEPCASE_His_AS"/>
</dbReference>
<dbReference type="GO" id="GO:0008964">
    <property type="term" value="F:phosphoenolpyruvate carboxylase activity"/>
    <property type="evidence" value="ECO:0007669"/>
    <property type="project" value="UniProtKB-UniRule"/>
</dbReference>
<evidence type="ECO:0000256" key="8">
    <source>
        <dbReference type="ARBA" id="ARBA00023300"/>
    </source>
</evidence>
<sequence length="877" mass="98706">MNEKYAALKSNVSMLGRLLGNTIQDAHGEAILEKVETIRKLSKSAMAGGQEDRENLIKEIESLPDEQLTPVARAFNQFLNLTNMAEQYHTISRHCEEHVCEPDALNSLFSKLSQNSISKLDTAQAVRDLNIELVLTAHPTEITRRTMINKLVKINECLSKLELSDLSYKERQKTERRLEQLIAQAWHSDVIRQQRPTPLDEAKWGFAVVENSLWQGVPDFLRELDEKLEGYLDEGLPIDARPVHFSSWMGGDRDGNPFVTHTITREVMLLSRWKAADLYLNDINELVSELSMTKCSDVLRELAGEGQHEPYRAILKRIRDVLTETRDILEAKINGEQLAVKAPLKSVDQLWEPLHACYQSLHECGMGVIADGSLLDTLRRIKAFGIHLVRLDIRQESTRHSDVLSELTRYLGIGDYDQWSEQDKVAFLTAELSSKRPLLPRDWEPSEPVKEVLDTCRIVASQPREAFGAYVISMARTASDVLAVHLLLQESGCPYRMDVCPLFETLDDLNNAEAVITQLMGIDLYRGFIQNHQMVMIGYSDSAKDAGVMAAGWAQYRAMEALVKVSEEAGIELTLFHGRGGTVGRGGAPAHAALLSQPPKSLKGGLRVTEQGEMIRFKLGLPEVAVNSFNMYASAILEANLLPPPEPKQEWRDLMDVLSEVSCEAYRGVVRGEPDFVPYFRAATPELELGMLPLGSRPSKRNPKGGVESLRAIPWIFSWSQNRLVLPAWLGAGEAIQYSVDKGHQSLLEAMCREWPFFSTRLGMLEMVYSKCNIEISRLYDQKLTDESLWPLGDKLRAQLQKDIKAVLNVENNENLMQSDPWGLESIRLRNIYVEPLNMLQAELLYRTRQTETPSSELEEALMVTIAGIAAGMRNTG</sequence>
<reference evidence="13 14" key="1">
    <citation type="journal article" date="2013" name="ISME J.">
        <title>Comparative genomics of pathogenic lineages of Vibrio nigripulchritudo identifies virulence-associated traits.</title>
        <authorList>
            <person name="Goudenege D."/>
            <person name="Labreuche Y."/>
            <person name="Krin E."/>
            <person name="Ansquer D."/>
            <person name="Mangenot S."/>
            <person name="Calteau A."/>
            <person name="Medigue C."/>
            <person name="Mazel D."/>
            <person name="Polz M.F."/>
            <person name="Le Roux F."/>
        </authorList>
    </citation>
    <scope>NUCLEOTIDE SEQUENCE [LARGE SCALE GENOMIC DNA]</scope>
    <source>
        <strain evidence="14">SnF1</strain>
    </source>
</reference>
<dbReference type="Pfam" id="PF00311">
    <property type="entry name" value="PEPcase"/>
    <property type="match status" value="1"/>
</dbReference>
<dbReference type="PANTHER" id="PTHR30523">
    <property type="entry name" value="PHOSPHOENOLPYRUVATE CARBOXYLASE"/>
    <property type="match status" value="1"/>
</dbReference>
<dbReference type="KEGG" id="vni:VIBNI_A3596"/>
<evidence type="ECO:0000256" key="9">
    <source>
        <dbReference type="ARBA" id="ARBA00048995"/>
    </source>
</evidence>
<dbReference type="OrthoDB" id="9768133at2"/>
<dbReference type="InterPro" id="IPR021135">
    <property type="entry name" value="PEP_COase"/>
</dbReference>
<gene>
    <name evidence="10 13" type="primary">ppc</name>
    <name evidence="13" type="ORF">VIBNI_A3596</name>
</gene>
<dbReference type="GO" id="GO:0005829">
    <property type="term" value="C:cytosol"/>
    <property type="evidence" value="ECO:0007669"/>
    <property type="project" value="TreeGrafter"/>
</dbReference>
<dbReference type="GO" id="GO:0000287">
    <property type="term" value="F:magnesium ion binding"/>
    <property type="evidence" value="ECO:0007669"/>
    <property type="project" value="UniProtKB-UniRule"/>
</dbReference>
<evidence type="ECO:0000256" key="7">
    <source>
        <dbReference type="ARBA" id="ARBA00023239"/>
    </source>
</evidence>
<accession>U4KHH5</accession>
<dbReference type="PATRIC" id="fig|1260221.3.peg.3415"/>
<dbReference type="GO" id="GO:0015977">
    <property type="term" value="P:carbon fixation"/>
    <property type="evidence" value="ECO:0007669"/>
    <property type="project" value="UniProtKB-UniRule"/>
</dbReference>
<dbReference type="NCBIfam" id="NF000584">
    <property type="entry name" value="PRK00009.1"/>
    <property type="match status" value="1"/>
</dbReference>
<keyword evidence="13" id="KW-0670">Pyruvate</keyword>
<comment type="catalytic activity">
    <reaction evidence="9 10">
        <text>oxaloacetate + phosphate = phosphoenolpyruvate + hydrogencarbonate</text>
        <dbReference type="Rhea" id="RHEA:28370"/>
        <dbReference type="ChEBI" id="CHEBI:16452"/>
        <dbReference type="ChEBI" id="CHEBI:17544"/>
        <dbReference type="ChEBI" id="CHEBI:43474"/>
        <dbReference type="ChEBI" id="CHEBI:58702"/>
        <dbReference type="EC" id="4.1.1.31"/>
    </reaction>
</comment>
<protein>
    <recommendedName>
        <fullName evidence="5 10">Phosphoenolpyruvate carboxylase</fullName>
        <shortName evidence="10">PEPC</shortName>
        <shortName evidence="10">PEPCase</shortName>
        <ecNumber evidence="4 10">4.1.1.31</ecNumber>
    </recommendedName>
</protein>
<evidence type="ECO:0000256" key="2">
    <source>
        <dbReference type="ARBA" id="ARBA00003670"/>
    </source>
</evidence>
<keyword evidence="8 10" id="KW-0120">Carbon dioxide fixation</keyword>
<evidence type="ECO:0000256" key="12">
    <source>
        <dbReference type="PROSITE-ProRule" id="PRU10112"/>
    </source>
</evidence>
<comment type="function">
    <text evidence="2 10">Forms oxaloacetate, a four-carbon dicarboxylic acid source for the tricarboxylic acid cycle.</text>
</comment>
<evidence type="ECO:0000256" key="11">
    <source>
        <dbReference type="PROSITE-ProRule" id="PRU10111"/>
    </source>
</evidence>
<dbReference type="HAMAP" id="MF_00595">
    <property type="entry name" value="PEPcase_type1"/>
    <property type="match status" value="1"/>
</dbReference>
<dbReference type="EMBL" id="FO203526">
    <property type="protein sequence ID" value="CCO59569.1"/>
    <property type="molecule type" value="Genomic_DNA"/>
</dbReference>